<dbReference type="GO" id="GO:0012505">
    <property type="term" value="C:endomembrane system"/>
    <property type="evidence" value="ECO:0007669"/>
    <property type="project" value="UniProtKB-SubCell"/>
</dbReference>
<dbReference type="InterPro" id="IPR023299">
    <property type="entry name" value="ATPase_P-typ_cyto_dom_N"/>
</dbReference>
<dbReference type="InterPro" id="IPR008250">
    <property type="entry name" value="ATPase_P-typ_transduc_dom_A_sf"/>
</dbReference>
<keyword evidence="8 15" id="KW-0067">ATP-binding</keyword>
<comment type="caution">
    <text evidence="15">Lacks conserved residue(s) required for the propagation of feature annotation.</text>
</comment>
<dbReference type="InterPro" id="IPR044492">
    <property type="entry name" value="P_typ_ATPase_HD_dom"/>
</dbReference>
<evidence type="ECO:0000259" key="17">
    <source>
        <dbReference type="Pfam" id="PF00122"/>
    </source>
</evidence>
<dbReference type="SUPFAM" id="SSF81665">
    <property type="entry name" value="Calcium ATPase, transmembrane domain M"/>
    <property type="match status" value="1"/>
</dbReference>
<protein>
    <recommendedName>
        <fullName evidence="15">Calcium-transporting ATPase</fullName>
        <ecNumber evidence="15">7.2.2.10</ecNumber>
    </recommendedName>
</protein>
<evidence type="ECO:0000256" key="13">
    <source>
        <dbReference type="ARBA" id="ARBA00023136"/>
    </source>
</evidence>
<feature type="transmembrane region" description="Helical" evidence="15">
    <location>
        <begin position="950"/>
        <end position="973"/>
    </location>
</feature>
<evidence type="ECO:0000256" key="14">
    <source>
        <dbReference type="ARBA" id="ARBA00048694"/>
    </source>
</evidence>
<evidence type="ECO:0000256" key="15">
    <source>
        <dbReference type="RuleBase" id="RU361146"/>
    </source>
</evidence>
<keyword evidence="13 15" id="KW-0472">Membrane</keyword>
<keyword evidence="4 15" id="KW-0812">Transmembrane</keyword>
<feature type="transmembrane region" description="Helical" evidence="15">
    <location>
        <begin position="108"/>
        <end position="124"/>
    </location>
</feature>
<evidence type="ECO:0000259" key="19">
    <source>
        <dbReference type="Pfam" id="PF00690"/>
    </source>
</evidence>
<dbReference type="Pfam" id="PF00689">
    <property type="entry name" value="Cation_ATPase_C"/>
    <property type="match status" value="1"/>
</dbReference>
<dbReference type="Pfam" id="PF00122">
    <property type="entry name" value="E1-E2_ATPase"/>
    <property type="match status" value="1"/>
</dbReference>
<keyword evidence="12 15" id="KW-0406">Ion transport</keyword>
<dbReference type="Gene3D" id="2.70.150.10">
    <property type="entry name" value="Calcium-transporting ATPase, cytoplasmic transduction domain A"/>
    <property type="match status" value="1"/>
</dbReference>
<dbReference type="InterPro" id="IPR006068">
    <property type="entry name" value="ATPase_P-typ_cation-transptr_C"/>
</dbReference>
<reference evidence="20 21" key="1">
    <citation type="submission" date="2015-10" db="EMBL/GenBank/DDBJ databases">
        <title>Genome analyses suggest a sexual origin of heterokaryosis in a supposedly ancient asexual fungus.</title>
        <authorList>
            <person name="Ropars J."/>
            <person name="Sedzielewska K."/>
            <person name="Noel J."/>
            <person name="Charron P."/>
            <person name="Farinelli L."/>
            <person name="Marton T."/>
            <person name="Kruger M."/>
            <person name="Pelin A."/>
            <person name="Brachmann A."/>
            <person name="Corradi N."/>
        </authorList>
    </citation>
    <scope>NUCLEOTIDE SEQUENCE [LARGE SCALE GENOMIC DNA]</scope>
    <source>
        <strain evidence="20 21">A4</strain>
    </source>
</reference>
<dbReference type="GO" id="GO:0005886">
    <property type="term" value="C:plasma membrane"/>
    <property type="evidence" value="ECO:0007669"/>
    <property type="project" value="TreeGrafter"/>
</dbReference>
<dbReference type="PANTHER" id="PTHR24093:SF369">
    <property type="entry name" value="CALCIUM-TRANSPORTING ATPASE"/>
    <property type="match status" value="1"/>
</dbReference>
<feature type="transmembrane region" description="Helical" evidence="15">
    <location>
        <begin position="841"/>
        <end position="861"/>
    </location>
</feature>
<dbReference type="SUPFAM" id="SSF81660">
    <property type="entry name" value="Metal cation-transporting ATPase, ATP-binding domain N"/>
    <property type="match status" value="1"/>
</dbReference>
<dbReference type="InterPro" id="IPR004014">
    <property type="entry name" value="ATPase_P-typ_cation-transptr_N"/>
</dbReference>
<feature type="transmembrane region" description="Helical" evidence="15">
    <location>
        <begin position="329"/>
        <end position="348"/>
    </location>
</feature>
<keyword evidence="11 15" id="KW-1133">Transmembrane helix</keyword>
<sequence>MTPRGNQENEPLLGEESRRNKPFKFTPEELGRLIDPKNPDLLREYGGTEEIAKSLGVDSDSSDKGFNTNNPKSNNLQAIREYYGRNILPEAKQRTLLLLIWEACQDRVLILLSIAAFVSLVVGIHKDYSSRHPEGEPRVGWVDGTAIIVAVAAVVLTNAINDYQKEKQFRKLNDEKKDRVVKLFSSGNKQQIPVHEIYVGDDLYLESGDIVPADGLFLRGYNLVCDESSATGESDLVRKGELEKNLDPFILSGSKVLDGHGNCLIIAALRDDDENDENEDTPLQMKLNVLAEHIAKLGVSIALIMLITLVIKYFITAALSDNFPDGEEIASHMISIVIQAIAIVVVAVPKSLSMAVSLSLAYATTKMLKDNNFVRALSACETMGNTTAVCSDKTGTLTQNRMTVVKGFIGFKEFDDEGQTDEWKKNVASSTYNVLVQGIVLNSTAYEDKDENGNIDFVGSKTECALLIFTKSFGVDYKEIRAAIKPVKVYPFASERKTMTTVIKLSSAGPSHGKAPATGDYRVYVKGASEIVLEYCTHYVDAEGKVQELDGNIKQRYKMKILDFSIYTPEALRTEALRTICLAYRDITTHDFNKLGDDPPLNELILLGLVGIQDPLRPGVKESVEAFRKAGVFVRMITGDNILTARAIARDAGILTKGGMSMEGPEFRKLTPEELDEVMPRLQVLARSSPTDKTKVVKWLKNHGDVVAVTGDGSNDGPALKSADVGFSMGIAGTKVANEASSIILMDDNFSSIVKALEWGRAVNDSVRKFLQYQLTVNITAVVLSFTSAVLSDKSESILTAVQLLWVSLIMDTLAALALATEPPTDELLNRRPTSKNASLINYRMWKMIIGQAIFQIAINLSLLHLGPSIFHLSNSKEDLAILRTLVFNTFVFLQVFNEINCLRIDDSLNVFKNVFNNHTFIIVQLVVIIGQFVIVEFGGVAFGTVKLNWYQWFVTVLIGFLSLPVGFIIRLIPNAYIPESILNEDHKPIIGQSKMSFGSSLGDIRTENMIISALKISKKVKKPRKFNEFIRRPFHKK</sequence>
<proteinExistence type="inferred from homology"/>
<evidence type="ECO:0000256" key="5">
    <source>
        <dbReference type="ARBA" id="ARBA00022723"/>
    </source>
</evidence>
<dbReference type="Proteomes" id="UP000234323">
    <property type="component" value="Unassembled WGS sequence"/>
</dbReference>
<dbReference type="GO" id="GO:0016887">
    <property type="term" value="F:ATP hydrolysis activity"/>
    <property type="evidence" value="ECO:0007669"/>
    <property type="project" value="InterPro"/>
</dbReference>
<evidence type="ECO:0000313" key="21">
    <source>
        <dbReference type="Proteomes" id="UP000234323"/>
    </source>
</evidence>
<feature type="domain" description="Cation-transporting P-type ATPase C-terminal" evidence="18">
    <location>
        <begin position="797"/>
        <end position="973"/>
    </location>
</feature>
<evidence type="ECO:0000256" key="11">
    <source>
        <dbReference type="ARBA" id="ARBA00022989"/>
    </source>
</evidence>
<dbReference type="Gene3D" id="3.40.1110.10">
    <property type="entry name" value="Calcium-transporting ATPase, cytoplasmic domain N"/>
    <property type="match status" value="1"/>
</dbReference>
<gene>
    <name evidence="20" type="ORF">RhiirA4_411662</name>
</gene>
<comment type="catalytic activity">
    <reaction evidence="14 15">
        <text>Ca(2+)(in) + ATP + H2O = Ca(2+)(out) + ADP + phosphate + H(+)</text>
        <dbReference type="Rhea" id="RHEA:18105"/>
        <dbReference type="ChEBI" id="CHEBI:15377"/>
        <dbReference type="ChEBI" id="CHEBI:15378"/>
        <dbReference type="ChEBI" id="CHEBI:29108"/>
        <dbReference type="ChEBI" id="CHEBI:30616"/>
        <dbReference type="ChEBI" id="CHEBI:43474"/>
        <dbReference type="ChEBI" id="CHEBI:456216"/>
        <dbReference type="EC" id="7.2.2.10"/>
    </reaction>
</comment>
<evidence type="ECO:0000259" key="18">
    <source>
        <dbReference type="Pfam" id="PF00689"/>
    </source>
</evidence>
<keyword evidence="7 15" id="KW-0106">Calcium</keyword>
<dbReference type="InterPro" id="IPR036412">
    <property type="entry name" value="HAD-like_sf"/>
</dbReference>
<dbReference type="InterPro" id="IPR023298">
    <property type="entry name" value="ATPase_P-typ_TM_dom_sf"/>
</dbReference>
<keyword evidence="10" id="KW-1278">Translocase</keyword>
<feature type="domain" description="Cation-transporting P-type ATPase N-terminal" evidence="19">
    <location>
        <begin position="46"/>
        <end position="119"/>
    </location>
</feature>
<dbReference type="SFLD" id="SFLDF00027">
    <property type="entry name" value="p-type_atpase"/>
    <property type="match status" value="1"/>
</dbReference>
<comment type="function">
    <text evidence="15">Catalyzes the hydrolysis of ATP coupled with the transport of calcium.</text>
</comment>
<dbReference type="GO" id="GO:0005388">
    <property type="term" value="F:P-type calcium transporter activity"/>
    <property type="evidence" value="ECO:0007669"/>
    <property type="project" value="UniProtKB-EC"/>
</dbReference>
<evidence type="ECO:0000256" key="7">
    <source>
        <dbReference type="ARBA" id="ARBA00022837"/>
    </source>
</evidence>
<feature type="transmembrane region" description="Helical" evidence="15">
    <location>
        <begin position="144"/>
        <end position="161"/>
    </location>
</feature>
<evidence type="ECO:0000256" key="3">
    <source>
        <dbReference type="ARBA" id="ARBA00022568"/>
    </source>
</evidence>
<feature type="compositionally biased region" description="Basic and acidic residues" evidence="16">
    <location>
        <begin position="26"/>
        <end position="40"/>
    </location>
</feature>
<dbReference type="SUPFAM" id="SSF56784">
    <property type="entry name" value="HAD-like"/>
    <property type="match status" value="1"/>
</dbReference>
<dbReference type="Gene3D" id="3.40.50.1000">
    <property type="entry name" value="HAD superfamily/HAD-like"/>
    <property type="match status" value="1"/>
</dbReference>
<evidence type="ECO:0000256" key="16">
    <source>
        <dbReference type="SAM" id="MobiDB-lite"/>
    </source>
</evidence>
<dbReference type="InterPro" id="IPR006408">
    <property type="entry name" value="P-type_ATPase_IIB"/>
</dbReference>
<feature type="transmembrane region" description="Helical" evidence="15">
    <location>
        <begin position="881"/>
        <end position="900"/>
    </location>
</feature>
<feature type="region of interest" description="Disordered" evidence="16">
    <location>
        <begin position="1"/>
        <end position="40"/>
    </location>
</feature>
<dbReference type="VEuPathDB" id="FungiDB:RhiirA1_421456"/>
<dbReference type="InterPro" id="IPR018303">
    <property type="entry name" value="ATPase_P-typ_P_site"/>
</dbReference>
<evidence type="ECO:0000256" key="2">
    <source>
        <dbReference type="ARBA" id="ARBA00022448"/>
    </source>
</evidence>
<dbReference type="InterPro" id="IPR059000">
    <property type="entry name" value="ATPase_P-type_domA"/>
</dbReference>
<keyword evidence="9" id="KW-0460">Magnesium</keyword>
<dbReference type="GO" id="GO:0005524">
    <property type="term" value="F:ATP binding"/>
    <property type="evidence" value="ECO:0007669"/>
    <property type="project" value="UniProtKB-KW"/>
</dbReference>
<evidence type="ECO:0000256" key="12">
    <source>
        <dbReference type="ARBA" id="ARBA00023065"/>
    </source>
</evidence>
<dbReference type="Pfam" id="PF13246">
    <property type="entry name" value="Cation_ATPase"/>
    <property type="match status" value="1"/>
</dbReference>
<dbReference type="EMBL" id="LLXI01002540">
    <property type="protein sequence ID" value="PKY57402.1"/>
    <property type="molecule type" value="Genomic_DNA"/>
</dbReference>
<dbReference type="Pfam" id="PF00690">
    <property type="entry name" value="Cation_ATPase_N"/>
    <property type="match status" value="1"/>
</dbReference>
<dbReference type="PROSITE" id="PS00154">
    <property type="entry name" value="ATPASE_E1_E2"/>
    <property type="match status" value="1"/>
</dbReference>
<accession>A0A2I1HEV3</accession>
<keyword evidence="3 15" id="KW-0109">Calcium transport</keyword>
<dbReference type="EC" id="7.2.2.10" evidence="15"/>
<dbReference type="AlphaFoldDB" id="A0A2I1HEV3"/>
<name>A0A2I1HEV3_9GLOM</name>
<dbReference type="PRINTS" id="PR00119">
    <property type="entry name" value="CATATPASE"/>
</dbReference>
<comment type="similarity">
    <text evidence="15">Belongs to the cation transport ATPase (P-type) (TC 3.A.3) family.</text>
</comment>
<dbReference type="NCBIfam" id="TIGR01494">
    <property type="entry name" value="ATPase_P-type"/>
    <property type="match status" value="2"/>
</dbReference>
<comment type="subcellular location">
    <subcellularLocation>
        <location evidence="1">Endomembrane system</location>
        <topology evidence="1">Multi-pass membrane protein</topology>
    </subcellularLocation>
    <subcellularLocation>
        <location evidence="15">Membrane</location>
        <topology evidence="15">Multi-pass membrane protein</topology>
    </subcellularLocation>
</comment>
<dbReference type="InterPro" id="IPR023214">
    <property type="entry name" value="HAD_sf"/>
</dbReference>
<dbReference type="FunFam" id="3.40.50.1000:FF:000018">
    <property type="entry name" value="Calcium-transporting ATPase"/>
    <property type="match status" value="1"/>
</dbReference>
<dbReference type="GO" id="GO:0046872">
    <property type="term" value="F:metal ion binding"/>
    <property type="evidence" value="ECO:0007669"/>
    <property type="project" value="UniProtKB-KW"/>
</dbReference>
<dbReference type="PRINTS" id="PR00121">
    <property type="entry name" value="NAKATPASE"/>
</dbReference>
<evidence type="ECO:0000256" key="8">
    <source>
        <dbReference type="ARBA" id="ARBA00022840"/>
    </source>
</evidence>
<evidence type="ECO:0000313" key="20">
    <source>
        <dbReference type="EMBL" id="PKY57402.1"/>
    </source>
</evidence>
<dbReference type="GO" id="GO:0006874">
    <property type="term" value="P:intracellular calcium ion homeostasis"/>
    <property type="evidence" value="ECO:0007669"/>
    <property type="project" value="TreeGrafter"/>
</dbReference>
<comment type="caution">
    <text evidence="20">The sequence shown here is derived from an EMBL/GenBank/DDBJ whole genome shotgun (WGS) entry which is preliminary data.</text>
</comment>
<dbReference type="VEuPathDB" id="FungiDB:RhiirFUN_009132"/>
<evidence type="ECO:0000256" key="1">
    <source>
        <dbReference type="ARBA" id="ARBA00004127"/>
    </source>
</evidence>
<organism evidence="20 21">
    <name type="scientific">Rhizophagus irregularis</name>
    <dbReference type="NCBI Taxonomy" id="588596"/>
    <lineage>
        <taxon>Eukaryota</taxon>
        <taxon>Fungi</taxon>
        <taxon>Fungi incertae sedis</taxon>
        <taxon>Mucoromycota</taxon>
        <taxon>Glomeromycotina</taxon>
        <taxon>Glomeromycetes</taxon>
        <taxon>Glomerales</taxon>
        <taxon>Glomeraceae</taxon>
        <taxon>Rhizophagus</taxon>
    </lineage>
</organism>
<dbReference type="NCBIfam" id="TIGR01517">
    <property type="entry name" value="ATPase-IIB_Ca"/>
    <property type="match status" value="1"/>
</dbReference>
<evidence type="ECO:0000256" key="4">
    <source>
        <dbReference type="ARBA" id="ARBA00022692"/>
    </source>
</evidence>
<feature type="transmembrane region" description="Helical" evidence="15">
    <location>
        <begin position="294"/>
        <end position="317"/>
    </location>
</feature>
<dbReference type="PANTHER" id="PTHR24093">
    <property type="entry name" value="CATION TRANSPORTING ATPASE"/>
    <property type="match status" value="1"/>
</dbReference>
<feature type="domain" description="P-type ATPase A" evidence="17">
    <location>
        <begin position="178"/>
        <end position="267"/>
    </location>
</feature>
<evidence type="ECO:0000256" key="9">
    <source>
        <dbReference type="ARBA" id="ARBA00022842"/>
    </source>
</evidence>
<keyword evidence="2 15" id="KW-0813">Transport</keyword>
<dbReference type="VEuPathDB" id="FungiDB:FUN_007642"/>
<feature type="transmembrane region" description="Helical" evidence="15">
    <location>
        <begin position="921"/>
        <end position="944"/>
    </location>
</feature>
<evidence type="ECO:0000256" key="10">
    <source>
        <dbReference type="ARBA" id="ARBA00022967"/>
    </source>
</evidence>
<keyword evidence="21" id="KW-1185">Reference proteome</keyword>
<evidence type="ECO:0000256" key="6">
    <source>
        <dbReference type="ARBA" id="ARBA00022741"/>
    </source>
</evidence>
<dbReference type="SFLD" id="SFLDG00002">
    <property type="entry name" value="C1.7:_P-type_atpase_like"/>
    <property type="match status" value="1"/>
</dbReference>
<dbReference type="FunFam" id="1.20.1110.10:FF:000039">
    <property type="entry name" value="Calcium-transporting ATPase"/>
    <property type="match status" value="1"/>
</dbReference>
<dbReference type="InterPro" id="IPR001757">
    <property type="entry name" value="P_typ_ATPase"/>
</dbReference>
<dbReference type="SUPFAM" id="SSF81653">
    <property type="entry name" value="Calcium ATPase, transduction domain A"/>
    <property type="match status" value="1"/>
</dbReference>
<keyword evidence="5" id="KW-0479">Metal-binding</keyword>
<keyword evidence="6 15" id="KW-0547">Nucleotide-binding</keyword>
<dbReference type="Gene3D" id="1.20.1110.10">
    <property type="entry name" value="Calcium-transporting ATPase, transmembrane domain"/>
    <property type="match status" value="1"/>
</dbReference>
<dbReference type="SFLD" id="SFLDS00003">
    <property type="entry name" value="Haloacid_Dehalogenase"/>
    <property type="match status" value="1"/>
</dbReference>